<dbReference type="InterPro" id="IPR001138">
    <property type="entry name" value="Zn2Cys6_DnaBD"/>
</dbReference>
<keyword evidence="6" id="KW-0539">Nucleus</keyword>
<evidence type="ECO:0000256" key="1">
    <source>
        <dbReference type="ARBA" id="ARBA00004123"/>
    </source>
</evidence>
<comment type="subcellular location">
    <subcellularLocation>
        <location evidence="1">Nucleus</location>
    </subcellularLocation>
</comment>
<dbReference type="Proteomes" id="UP000738349">
    <property type="component" value="Unassembled WGS sequence"/>
</dbReference>
<dbReference type="GO" id="GO:0005634">
    <property type="term" value="C:nucleus"/>
    <property type="evidence" value="ECO:0007669"/>
    <property type="project" value="UniProtKB-SubCell"/>
</dbReference>
<dbReference type="InterPro" id="IPR007219">
    <property type="entry name" value="XnlR_reg_dom"/>
</dbReference>
<reference evidence="9" key="1">
    <citation type="journal article" date="2021" name="Nat. Commun.">
        <title>Genetic determinants of endophytism in the Arabidopsis root mycobiome.</title>
        <authorList>
            <person name="Mesny F."/>
            <person name="Miyauchi S."/>
            <person name="Thiergart T."/>
            <person name="Pickel B."/>
            <person name="Atanasova L."/>
            <person name="Karlsson M."/>
            <person name="Huettel B."/>
            <person name="Barry K.W."/>
            <person name="Haridas S."/>
            <person name="Chen C."/>
            <person name="Bauer D."/>
            <person name="Andreopoulos W."/>
            <person name="Pangilinan J."/>
            <person name="LaButti K."/>
            <person name="Riley R."/>
            <person name="Lipzen A."/>
            <person name="Clum A."/>
            <person name="Drula E."/>
            <person name="Henrissat B."/>
            <person name="Kohler A."/>
            <person name="Grigoriev I.V."/>
            <person name="Martin F.M."/>
            <person name="Hacquard S."/>
        </authorList>
    </citation>
    <scope>NUCLEOTIDE SEQUENCE</scope>
    <source>
        <strain evidence="9">MPI-CAGE-AT-0147</strain>
    </source>
</reference>
<keyword evidence="4" id="KW-0238">DNA-binding</keyword>
<evidence type="ECO:0000256" key="3">
    <source>
        <dbReference type="ARBA" id="ARBA00023015"/>
    </source>
</evidence>
<evidence type="ECO:0000256" key="4">
    <source>
        <dbReference type="ARBA" id="ARBA00023125"/>
    </source>
</evidence>
<evidence type="ECO:0000256" key="2">
    <source>
        <dbReference type="ARBA" id="ARBA00022723"/>
    </source>
</evidence>
<comment type="caution">
    <text evidence="9">The sequence shown here is derived from an EMBL/GenBank/DDBJ whole genome shotgun (WGS) entry which is preliminary data.</text>
</comment>
<evidence type="ECO:0000313" key="9">
    <source>
        <dbReference type="EMBL" id="KAH7120552.1"/>
    </source>
</evidence>
<feature type="region of interest" description="Disordered" evidence="7">
    <location>
        <begin position="93"/>
        <end position="127"/>
    </location>
</feature>
<name>A0A9P9DKB6_9HYPO</name>
<organism evidence="9 10">
    <name type="scientific">Dactylonectria macrodidyma</name>
    <dbReference type="NCBI Taxonomy" id="307937"/>
    <lineage>
        <taxon>Eukaryota</taxon>
        <taxon>Fungi</taxon>
        <taxon>Dikarya</taxon>
        <taxon>Ascomycota</taxon>
        <taxon>Pezizomycotina</taxon>
        <taxon>Sordariomycetes</taxon>
        <taxon>Hypocreomycetidae</taxon>
        <taxon>Hypocreales</taxon>
        <taxon>Nectriaceae</taxon>
        <taxon>Dactylonectria</taxon>
    </lineage>
</organism>
<dbReference type="PANTHER" id="PTHR31845:SF10">
    <property type="entry name" value="ZN(II)2CYS6 TRANSCRIPTION FACTOR (EUROFUNG)"/>
    <property type="match status" value="1"/>
</dbReference>
<proteinExistence type="predicted"/>
<evidence type="ECO:0000256" key="7">
    <source>
        <dbReference type="SAM" id="MobiDB-lite"/>
    </source>
</evidence>
<evidence type="ECO:0000313" key="10">
    <source>
        <dbReference type="Proteomes" id="UP000738349"/>
    </source>
</evidence>
<keyword evidence="3" id="KW-0805">Transcription regulation</keyword>
<dbReference type="GO" id="GO:0008270">
    <property type="term" value="F:zinc ion binding"/>
    <property type="evidence" value="ECO:0007669"/>
    <property type="project" value="InterPro"/>
</dbReference>
<dbReference type="CDD" id="cd00067">
    <property type="entry name" value="GAL4"/>
    <property type="match status" value="1"/>
</dbReference>
<evidence type="ECO:0000256" key="5">
    <source>
        <dbReference type="ARBA" id="ARBA00023163"/>
    </source>
</evidence>
<dbReference type="GO" id="GO:0006351">
    <property type="term" value="P:DNA-templated transcription"/>
    <property type="evidence" value="ECO:0007669"/>
    <property type="project" value="InterPro"/>
</dbReference>
<dbReference type="SUPFAM" id="SSF57701">
    <property type="entry name" value="Zn2/Cys6 DNA-binding domain"/>
    <property type="match status" value="1"/>
</dbReference>
<dbReference type="EMBL" id="JAGMUV010000025">
    <property type="protein sequence ID" value="KAH7120552.1"/>
    <property type="molecule type" value="Genomic_DNA"/>
</dbReference>
<dbReference type="GO" id="GO:0000976">
    <property type="term" value="F:transcription cis-regulatory region binding"/>
    <property type="evidence" value="ECO:0007669"/>
    <property type="project" value="TreeGrafter"/>
</dbReference>
<keyword evidence="2" id="KW-0479">Metal-binding</keyword>
<dbReference type="CDD" id="cd12148">
    <property type="entry name" value="fungal_TF_MHR"/>
    <property type="match status" value="1"/>
</dbReference>
<keyword evidence="5" id="KW-0804">Transcription</keyword>
<dbReference type="AlphaFoldDB" id="A0A9P9DKB6"/>
<dbReference type="Pfam" id="PF04082">
    <property type="entry name" value="Fungal_trans"/>
    <property type="match status" value="1"/>
</dbReference>
<protein>
    <recommendedName>
        <fullName evidence="8">Xylanolytic transcriptional activator regulatory domain-containing protein</fullName>
    </recommendedName>
</protein>
<dbReference type="InterPro" id="IPR051089">
    <property type="entry name" value="prtT"/>
</dbReference>
<sequence length="598" mass="67431">MPKTPRSEKPRACANCSRAKAKCVWPDSHNNGSDHDDHQDQICQRCSNNSLECSTLHPGVKRKRGKATHAKIVEQKLDDIMSLLRRDRDQTIHATQSAEHHPHSSTPFSATTSAAPHPVDNSSPFSQPVLTQDQPRTAVIAIVPGFGVAFSEADKALLEYMIVMVPQFPFVPLPEASAYDMYHDKPLLLKTILWACRPPGPDATVAFEAWFRQHIAQQTVVLVNKSLEILQAILVFLAWKDIFFYASSQDTSLLQLAIGMVGDLGLTKRSDISGPASGSIYEDAAHLRNDVKPRTQHTSADRRAALGVYYITSILSSLLGRPSRLEYTPYFDHCCDQILRDQEYSTDSLLVNLIRIRQIANRVTDTFHDDSEPARDRSSRQVHALAITAMQKELDVFMDHVPEHLRWNHLLRSHCAAIRIRLFEPLSSDHGSDKLEPPHLRSQMTWDCLRSTQMLFDTFLLIPVETYPQLTFAAILDLALAIIKASRLLCMGDQNWDLRSDRTNFNFQNVLQQLSEHFEACSRIGSPRCTVMIHGRPLFSTYAENYKSIKAWYLSKCGPSVTPSASTTTGTIFAQGSEQQESFEFWQHLSDLTYGFLP</sequence>
<feature type="domain" description="Xylanolytic transcriptional activator regulatory" evidence="8">
    <location>
        <begin position="212"/>
        <end position="325"/>
    </location>
</feature>
<feature type="compositionally biased region" description="Low complexity" evidence="7">
    <location>
        <begin position="104"/>
        <end position="118"/>
    </location>
</feature>
<evidence type="ECO:0000259" key="8">
    <source>
        <dbReference type="Pfam" id="PF04082"/>
    </source>
</evidence>
<dbReference type="PANTHER" id="PTHR31845">
    <property type="entry name" value="FINGER DOMAIN PROTEIN, PUTATIVE-RELATED"/>
    <property type="match status" value="1"/>
</dbReference>
<dbReference type="InterPro" id="IPR036864">
    <property type="entry name" value="Zn2-C6_fun-type_DNA-bd_sf"/>
</dbReference>
<dbReference type="GO" id="GO:0000981">
    <property type="term" value="F:DNA-binding transcription factor activity, RNA polymerase II-specific"/>
    <property type="evidence" value="ECO:0007669"/>
    <property type="project" value="InterPro"/>
</dbReference>
<evidence type="ECO:0000256" key="6">
    <source>
        <dbReference type="ARBA" id="ARBA00023242"/>
    </source>
</evidence>
<gene>
    <name evidence="9" type="ORF">EDB81DRAFT_700824</name>
</gene>
<dbReference type="OrthoDB" id="5217604at2759"/>
<dbReference type="Gene3D" id="4.10.240.10">
    <property type="entry name" value="Zn(2)-C6 fungal-type DNA-binding domain"/>
    <property type="match status" value="1"/>
</dbReference>
<keyword evidence="10" id="KW-1185">Reference proteome</keyword>
<accession>A0A9P9DKB6</accession>